<evidence type="ECO:0000256" key="1">
    <source>
        <dbReference type="SAM" id="Phobius"/>
    </source>
</evidence>
<feature type="transmembrane region" description="Helical" evidence="1">
    <location>
        <begin position="20"/>
        <end position="42"/>
    </location>
</feature>
<evidence type="ECO:0000313" key="3">
    <source>
        <dbReference type="Proteomes" id="UP000615755"/>
    </source>
</evidence>
<sequence length="46" mass="5138">MELIALKGILHFKVQLGTLTPILIGITFVLLILLFMFAVPLVEKET</sequence>
<organism evidence="2 3">
    <name type="scientific">Pseudoalteromonas aurantia 208</name>
    <dbReference type="NCBI Taxonomy" id="1314867"/>
    <lineage>
        <taxon>Bacteria</taxon>
        <taxon>Pseudomonadati</taxon>
        <taxon>Pseudomonadota</taxon>
        <taxon>Gammaproteobacteria</taxon>
        <taxon>Alteromonadales</taxon>
        <taxon>Pseudoalteromonadaceae</taxon>
        <taxon>Pseudoalteromonas</taxon>
    </lineage>
</organism>
<gene>
    <name evidence="2" type="ORF">PAUR_a2126</name>
</gene>
<dbReference type="EMBL" id="AQGV01000012">
    <property type="protein sequence ID" value="MBE0368509.1"/>
    <property type="molecule type" value="Genomic_DNA"/>
</dbReference>
<protein>
    <submittedName>
        <fullName evidence="2">Uncharacterized protein</fullName>
    </submittedName>
</protein>
<keyword evidence="1" id="KW-1133">Transmembrane helix</keyword>
<name>A0ABR9EDR5_9GAMM</name>
<proteinExistence type="predicted"/>
<comment type="caution">
    <text evidence="2">The sequence shown here is derived from an EMBL/GenBank/DDBJ whole genome shotgun (WGS) entry which is preliminary data.</text>
</comment>
<keyword evidence="3" id="KW-1185">Reference proteome</keyword>
<evidence type="ECO:0000313" key="2">
    <source>
        <dbReference type="EMBL" id="MBE0368509.1"/>
    </source>
</evidence>
<keyword evidence="1" id="KW-0472">Membrane</keyword>
<keyword evidence="1" id="KW-0812">Transmembrane</keyword>
<dbReference type="Proteomes" id="UP000615755">
    <property type="component" value="Unassembled WGS sequence"/>
</dbReference>
<reference evidence="2 3" key="1">
    <citation type="submission" date="2015-03" db="EMBL/GenBank/DDBJ databases">
        <title>Genome sequence of Pseudoalteromonas aurantia.</title>
        <authorList>
            <person name="Xie B.-B."/>
            <person name="Rong J.-C."/>
            <person name="Qin Q.-L."/>
            <person name="Zhang Y.-Z."/>
        </authorList>
    </citation>
    <scope>NUCLEOTIDE SEQUENCE [LARGE SCALE GENOMIC DNA]</scope>
    <source>
        <strain evidence="2 3">208</strain>
    </source>
</reference>
<accession>A0ABR9EDR5</accession>